<feature type="domain" description="J" evidence="2">
    <location>
        <begin position="7"/>
        <end position="71"/>
    </location>
</feature>
<keyword evidence="1" id="KW-0143">Chaperone</keyword>
<dbReference type="FunFam" id="2.60.260.20:FF:000013">
    <property type="entry name" value="DnaJ subfamily B member 11"/>
    <property type="match status" value="1"/>
</dbReference>
<dbReference type="RefSeq" id="WP_145081158.1">
    <property type="nucleotide sequence ID" value="NZ_CP036425.1"/>
</dbReference>
<dbReference type="Pfam" id="PF00226">
    <property type="entry name" value="DnaJ"/>
    <property type="match status" value="1"/>
</dbReference>
<dbReference type="EMBL" id="CP036425">
    <property type="protein sequence ID" value="QDU35582.1"/>
    <property type="molecule type" value="Genomic_DNA"/>
</dbReference>
<dbReference type="InterPro" id="IPR008971">
    <property type="entry name" value="HSP40/DnaJ_pept-bd"/>
</dbReference>
<dbReference type="GO" id="GO:0051082">
    <property type="term" value="F:unfolded protein binding"/>
    <property type="evidence" value="ECO:0007669"/>
    <property type="project" value="InterPro"/>
</dbReference>
<dbReference type="PROSITE" id="PS50076">
    <property type="entry name" value="DNAJ_2"/>
    <property type="match status" value="1"/>
</dbReference>
<evidence type="ECO:0000256" key="1">
    <source>
        <dbReference type="ARBA" id="ARBA00023186"/>
    </source>
</evidence>
<protein>
    <submittedName>
        <fullName evidence="3">Curved DNA-binding protein</fullName>
    </submittedName>
</protein>
<dbReference type="SUPFAM" id="SSF46565">
    <property type="entry name" value="Chaperone J-domain"/>
    <property type="match status" value="1"/>
</dbReference>
<dbReference type="Proteomes" id="UP000317369">
    <property type="component" value="Chromosome"/>
</dbReference>
<dbReference type="KEGG" id="pcor:KS4_36650"/>
<dbReference type="CDD" id="cd10747">
    <property type="entry name" value="DnaJ_C"/>
    <property type="match status" value="1"/>
</dbReference>
<sequence length="330" mass="35969">MSVKYKDYYETLGVSRDSSADEIKRAFRKLAQKFHPDMNKEAGAEDRFKEINEAYEVLGDADKRRRYDALGANWKAGQDFRAPPGFEGHENVHFGGDMGGGFSSGGINDFFESLFGSRGRQSSGASGFEEMFRGASGHSGFGGMGGGARTMRGQDVESELAVTLEEVFHGGSRRVSLQMPNGGTKTIEVKIPKGITDGKTIRLKGQGGPSPSGGESGDLLLKLRIMPHREYGVDNHQLTKELRLRPDEAALGGRFDVKVMEGDVTVRVHEGAQNGQKMRLKGKGLPTGKGDARGDLILTIQVVIPRELDESQKEAFKSLGEALQDFNPRE</sequence>
<dbReference type="PANTHER" id="PTHR43096:SF52">
    <property type="entry name" value="DNAJ HOMOLOG 1, MITOCHONDRIAL-RELATED"/>
    <property type="match status" value="1"/>
</dbReference>
<name>A0A517YZC8_9BACT</name>
<keyword evidence="4" id="KW-1185">Reference proteome</keyword>
<evidence type="ECO:0000259" key="2">
    <source>
        <dbReference type="PROSITE" id="PS50076"/>
    </source>
</evidence>
<keyword evidence="3" id="KW-0238">DNA-binding</keyword>
<dbReference type="GO" id="GO:0042026">
    <property type="term" value="P:protein refolding"/>
    <property type="evidence" value="ECO:0007669"/>
    <property type="project" value="TreeGrafter"/>
</dbReference>
<dbReference type="PROSITE" id="PS00636">
    <property type="entry name" value="DNAJ_1"/>
    <property type="match status" value="1"/>
</dbReference>
<dbReference type="InterPro" id="IPR002939">
    <property type="entry name" value="DnaJ_C"/>
</dbReference>
<dbReference type="Pfam" id="PF01556">
    <property type="entry name" value="DnaJ_C"/>
    <property type="match status" value="1"/>
</dbReference>
<evidence type="ECO:0000313" key="3">
    <source>
        <dbReference type="EMBL" id="QDU35582.1"/>
    </source>
</evidence>
<dbReference type="PRINTS" id="PR00625">
    <property type="entry name" value="JDOMAIN"/>
</dbReference>
<dbReference type="Gene3D" id="2.60.260.20">
    <property type="entry name" value="Urease metallochaperone UreE, N-terminal domain"/>
    <property type="match status" value="2"/>
</dbReference>
<organism evidence="3 4">
    <name type="scientific">Poriferisphaera corsica</name>
    <dbReference type="NCBI Taxonomy" id="2528020"/>
    <lineage>
        <taxon>Bacteria</taxon>
        <taxon>Pseudomonadati</taxon>
        <taxon>Planctomycetota</taxon>
        <taxon>Phycisphaerae</taxon>
        <taxon>Phycisphaerales</taxon>
        <taxon>Phycisphaeraceae</taxon>
        <taxon>Poriferisphaera</taxon>
    </lineage>
</organism>
<dbReference type="CDD" id="cd06257">
    <property type="entry name" value="DnaJ"/>
    <property type="match status" value="1"/>
</dbReference>
<dbReference type="PANTHER" id="PTHR43096">
    <property type="entry name" value="DNAJ HOMOLOG 1, MITOCHONDRIAL-RELATED"/>
    <property type="match status" value="1"/>
</dbReference>
<dbReference type="InterPro" id="IPR036869">
    <property type="entry name" value="J_dom_sf"/>
</dbReference>
<reference evidence="3 4" key="1">
    <citation type="submission" date="2019-02" db="EMBL/GenBank/DDBJ databases">
        <title>Deep-cultivation of Planctomycetes and their phenomic and genomic characterization uncovers novel biology.</title>
        <authorList>
            <person name="Wiegand S."/>
            <person name="Jogler M."/>
            <person name="Boedeker C."/>
            <person name="Pinto D."/>
            <person name="Vollmers J."/>
            <person name="Rivas-Marin E."/>
            <person name="Kohn T."/>
            <person name="Peeters S.H."/>
            <person name="Heuer A."/>
            <person name="Rast P."/>
            <person name="Oberbeckmann S."/>
            <person name="Bunk B."/>
            <person name="Jeske O."/>
            <person name="Meyerdierks A."/>
            <person name="Storesund J.E."/>
            <person name="Kallscheuer N."/>
            <person name="Luecker S."/>
            <person name="Lage O.M."/>
            <person name="Pohl T."/>
            <person name="Merkel B.J."/>
            <person name="Hornburger P."/>
            <person name="Mueller R.-W."/>
            <person name="Bruemmer F."/>
            <person name="Labrenz M."/>
            <person name="Spormann A.M."/>
            <person name="Op den Camp H."/>
            <person name="Overmann J."/>
            <person name="Amann R."/>
            <person name="Jetten M.S.M."/>
            <person name="Mascher T."/>
            <person name="Medema M.H."/>
            <person name="Devos D.P."/>
            <person name="Kaster A.-K."/>
            <person name="Ovreas L."/>
            <person name="Rohde M."/>
            <person name="Galperin M.Y."/>
            <person name="Jogler C."/>
        </authorList>
    </citation>
    <scope>NUCLEOTIDE SEQUENCE [LARGE SCALE GENOMIC DNA]</scope>
    <source>
        <strain evidence="3 4">KS4</strain>
    </source>
</reference>
<dbReference type="SMART" id="SM00271">
    <property type="entry name" value="DnaJ"/>
    <property type="match status" value="1"/>
</dbReference>
<dbReference type="GO" id="GO:0005737">
    <property type="term" value="C:cytoplasm"/>
    <property type="evidence" value="ECO:0007669"/>
    <property type="project" value="TreeGrafter"/>
</dbReference>
<proteinExistence type="predicted"/>
<dbReference type="InterPro" id="IPR001623">
    <property type="entry name" value="DnaJ_domain"/>
</dbReference>
<dbReference type="InterPro" id="IPR018253">
    <property type="entry name" value="DnaJ_domain_CS"/>
</dbReference>
<dbReference type="Gene3D" id="1.10.287.110">
    <property type="entry name" value="DnaJ domain"/>
    <property type="match status" value="1"/>
</dbReference>
<dbReference type="OrthoDB" id="9779889at2"/>
<gene>
    <name evidence="3" type="primary">cbpA</name>
    <name evidence="3" type="ORF">KS4_36650</name>
</gene>
<dbReference type="GO" id="GO:0003677">
    <property type="term" value="F:DNA binding"/>
    <property type="evidence" value="ECO:0007669"/>
    <property type="project" value="UniProtKB-KW"/>
</dbReference>
<dbReference type="SUPFAM" id="SSF49493">
    <property type="entry name" value="HSP40/DnaJ peptide-binding domain"/>
    <property type="match status" value="2"/>
</dbReference>
<dbReference type="AlphaFoldDB" id="A0A517YZC8"/>
<evidence type="ECO:0000313" key="4">
    <source>
        <dbReference type="Proteomes" id="UP000317369"/>
    </source>
</evidence>
<accession>A0A517YZC8</accession>